<reference evidence="3" key="3">
    <citation type="submission" date="2025-08" db="UniProtKB">
        <authorList>
            <consortium name="RefSeq"/>
        </authorList>
    </citation>
    <scope>IDENTIFICATION</scope>
    <source>
        <strain evidence="3">17A/GY</strain>
        <tissue evidence="3">Liver</tissue>
    </source>
</reference>
<name>A0A9J7G951_CRIGR</name>
<sequence length="208" mass="21518">MGFPGALSRAPLPRPEGTVPASGAGPVAAAGGARTNERRPRPGGGASGALPRPLAGPRPSPRPWRRSDRAAFEPRSAAAAGWVRAPGGRRRLLPPHPSAVPGVRPPGPPSGSAPPAASTAAPKLPPPPLVAPRPARRPPPSFVAAAPPPLPPRGRPVLDPASLRRRRAAEGRGPSGWRGPRRRRPRRPDNSASAEDQVRGARPARRGR</sequence>
<dbReference type="Proteomes" id="UP001108280">
    <property type="component" value="Chromosome 6"/>
</dbReference>
<evidence type="ECO:0000313" key="3">
    <source>
        <dbReference type="RefSeq" id="XP_027279417.1"/>
    </source>
</evidence>
<evidence type="ECO:0000313" key="2">
    <source>
        <dbReference type="Proteomes" id="UP001108280"/>
    </source>
</evidence>
<proteinExistence type="predicted"/>
<feature type="compositionally biased region" description="Low complexity" evidence="1">
    <location>
        <begin position="113"/>
        <end position="122"/>
    </location>
</feature>
<evidence type="ECO:0000256" key="1">
    <source>
        <dbReference type="SAM" id="MobiDB-lite"/>
    </source>
</evidence>
<protein>
    <submittedName>
        <fullName evidence="3">Basic proline-rich protein-like</fullName>
    </submittedName>
</protein>
<gene>
    <name evidence="3" type="primary">LOC113836518</name>
</gene>
<reference evidence="2" key="2">
    <citation type="journal article" date="2020" name="Biotechnol. Bioeng.">
        <title>Chromosome-scale scaffolds for the Chinese hamster reference genome assembly to facilitate the study of the CHO epigenome.</title>
        <authorList>
            <person name="Hilliard W."/>
            <person name="MacDonald M."/>
            <person name="Lee K.H."/>
        </authorList>
    </citation>
    <scope>NUCLEOTIDE SEQUENCE [LARGE SCALE GENOMIC DNA]</scope>
    <source>
        <strain evidence="2">17A/GY</strain>
    </source>
</reference>
<dbReference type="GeneID" id="113836518"/>
<organism evidence="2 3">
    <name type="scientific">Cricetulus griseus</name>
    <name type="common">Chinese hamster</name>
    <name type="synonym">Cricetulus barabensis griseus</name>
    <dbReference type="NCBI Taxonomy" id="10029"/>
    <lineage>
        <taxon>Eukaryota</taxon>
        <taxon>Metazoa</taxon>
        <taxon>Chordata</taxon>
        <taxon>Craniata</taxon>
        <taxon>Vertebrata</taxon>
        <taxon>Euteleostomi</taxon>
        <taxon>Mammalia</taxon>
        <taxon>Eutheria</taxon>
        <taxon>Euarchontoglires</taxon>
        <taxon>Glires</taxon>
        <taxon>Rodentia</taxon>
        <taxon>Myomorpha</taxon>
        <taxon>Muroidea</taxon>
        <taxon>Cricetidae</taxon>
        <taxon>Cricetinae</taxon>
        <taxon>Cricetulus</taxon>
    </lineage>
</organism>
<dbReference type="RefSeq" id="XP_027279417.1">
    <property type="nucleotide sequence ID" value="XM_027423616.1"/>
</dbReference>
<feature type="compositionally biased region" description="Pro residues" evidence="1">
    <location>
        <begin position="94"/>
        <end position="112"/>
    </location>
</feature>
<reference evidence="2" key="1">
    <citation type="journal article" date="2018" name="Biotechnol. Bioeng.">
        <title>A reference genome of the Chinese hamster based on a hybrid assembly strategy.</title>
        <authorList>
            <person name="Rupp O."/>
            <person name="MacDonald M.L."/>
            <person name="Li S."/>
            <person name="Dhiman H."/>
            <person name="Polson S."/>
            <person name="Griep S."/>
            <person name="Heffner K."/>
            <person name="Hernandez I."/>
            <person name="Brinkrolf K."/>
            <person name="Jadhav V."/>
            <person name="Samoudi M."/>
            <person name="Hao H."/>
            <person name="Kingham B."/>
            <person name="Goesmann A."/>
            <person name="Betenbaugh M.J."/>
            <person name="Lewis N.E."/>
            <person name="Borth N."/>
            <person name="Lee K.H."/>
        </authorList>
    </citation>
    <scope>NUCLEOTIDE SEQUENCE [LARGE SCALE GENOMIC DNA]</scope>
    <source>
        <strain evidence="2">17A/GY</strain>
    </source>
</reference>
<keyword evidence="2" id="KW-1185">Reference proteome</keyword>
<accession>A0A9J7G951</accession>
<feature type="region of interest" description="Disordered" evidence="1">
    <location>
        <begin position="1"/>
        <end position="208"/>
    </location>
</feature>
<dbReference type="KEGG" id="cge:113836518"/>
<feature type="compositionally biased region" description="Low complexity" evidence="1">
    <location>
        <begin position="19"/>
        <end position="33"/>
    </location>
</feature>
<feature type="compositionally biased region" description="Pro residues" evidence="1">
    <location>
        <begin position="123"/>
        <end position="154"/>
    </location>
</feature>
<dbReference type="AlphaFoldDB" id="A0A9J7G951"/>